<organism evidence="8 9">
    <name type="scientific">Actinomadura logoneensis</name>
    <dbReference type="NCBI Taxonomy" id="2293572"/>
    <lineage>
        <taxon>Bacteria</taxon>
        <taxon>Bacillati</taxon>
        <taxon>Actinomycetota</taxon>
        <taxon>Actinomycetes</taxon>
        <taxon>Streptosporangiales</taxon>
        <taxon>Thermomonosporaceae</taxon>
        <taxon>Actinomadura</taxon>
    </lineage>
</organism>
<evidence type="ECO:0000256" key="5">
    <source>
        <dbReference type="SAM" id="MobiDB-lite"/>
    </source>
</evidence>
<dbReference type="OrthoDB" id="9771846at2"/>
<dbReference type="PANTHER" id="PTHR43179">
    <property type="entry name" value="RHAMNOSYLTRANSFERASE WBBL"/>
    <property type="match status" value="1"/>
</dbReference>
<comment type="pathway">
    <text evidence="1">Cell wall biogenesis; cell wall polysaccharide biosynthesis.</text>
</comment>
<feature type="transmembrane region" description="Helical" evidence="6">
    <location>
        <begin position="304"/>
        <end position="321"/>
    </location>
</feature>
<comment type="caution">
    <text evidence="8">The sequence shown here is derived from an EMBL/GenBank/DDBJ whole genome shotgun (WGS) entry which is preliminary data.</text>
</comment>
<evidence type="ECO:0000259" key="7">
    <source>
        <dbReference type="Pfam" id="PF00535"/>
    </source>
</evidence>
<dbReference type="PANTHER" id="PTHR43179:SF12">
    <property type="entry name" value="GALACTOFURANOSYLTRANSFERASE GLFT2"/>
    <property type="match status" value="1"/>
</dbReference>
<accession>A0A372JTA1</accession>
<dbReference type="InterPro" id="IPR029044">
    <property type="entry name" value="Nucleotide-diphossugar_trans"/>
</dbReference>
<evidence type="ECO:0000256" key="3">
    <source>
        <dbReference type="ARBA" id="ARBA00022676"/>
    </source>
</evidence>
<gene>
    <name evidence="8" type="ORF">DZF91_03370</name>
</gene>
<evidence type="ECO:0000256" key="4">
    <source>
        <dbReference type="ARBA" id="ARBA00022679"/>
    </source>
</evidence>
<name>A0A372JTA1_9ACTN</name>
<dbReference type="Gene3D" id="3.90.550.10">
    <property type="entry name" value="Spore Coat Polysaccharide Biosynthesis Protein SpsA, Chain A"/>
    <property type="match status" value="1"/>
</dbReference>
<dbReference type="EMBL" id="QURH01000070">
    <property type="protein sequence ID" value="RFU43036.1"/>
    <property type="molecule type" value="Genomic_DNA"/>
</dbReference>
<dbReference type="GO" id="GO:0016757">
    <property type="term" value="F:glycosyltransferase activity"/>
    <property type="evidence" value="ECO:0007669"/>
    <property type="project" value="UniProtKB-KW"/>
</dbReference>
<dbReference type="Pfam" id="PF00535">
    <property type="entry name" value="Glycos_transf_2"/>
    <property type="match status" value="1"/>
</dbReference>
<keyword evidence="6" id="KW-0472">Membrane</keyword>
<keyword evidence="3" id="KW-0328">Glycosyltransferase</keyword>
<keyword evidence="6" id="KW-1133">Transmembrane helix</keyword>
<proteinExistence type="inferred from homology"/>
<dbReference type="RefSeq" id="WP_117356035.1">
    <property type="nucleotide sequence ID" value="NZ_QURH01000070.1"/>
</dbReference>
<evidence type="ECO:0000313" key="8">
    <source>
        <dbReference type="EMBL" id="RFU43036.1"/>
    </source>
</evidence>
<dbReference type="SUPFAM" id="SSF53448">
    <property type="entry name" value="Nucleotide-diphospho-sugar transferases"/>
    <property type="match status" value="1"/>
</dbReference>
<evidence type="ECO:0000313" key="9">
    <source>
        <dbReference type="Proteomes" id="UP000261811"/>
    </source>
</evidence>
<evidence type="ECO:0000256" key="6">
    <source>
        <dbReference type="SAM" id="Phobius"/>
    </source>
</evidence>
<dbReference type="Proteomes" id="UP000261811">
    <property type="component" value="Unassembled WGS sequence"/>
</dbReference>
<evidence type="ECO:0000256" key="2">
    <source>
        <dbReference type="ARBA" id="ARBA00006739"/>
    </source>
</evidence>
<dbReference type="InterPro" id="IPR001173">
    <property type="entry name" value="Glyco_trans_2-like"/>
</dbReference>
<sequence length="349" mass="36767">MAHSDSVVPPSAPRPEPHAGSGVPASASRAGSEPASASRDGAAAGTSAQARVAVVVVTYNSAGVLRGCLDSIPGGAEGTLLRAVVVVDNASRDETTRIAGDAAATLPLRVIGTGRNAGYSAAINAGTAVLDLDELDAVFVMNPDCRFQRGALAVLAGALSEAPGRGIAVPLLLDPDGRLQPSLFRRPSVPRVWLDALLGGRRSRWGERITDPGAYTRAHEVTWATGAAQLLSVETIRRIGPWDESFLLYSEETEYALRAADAGLATWFEPSARVTHLGGESDTSPMLYSLLTVNRVRLFRRRRGTLAAVPFFLGIALGELLRTLAGRRTSRAALAALLLPSHRIRELKA</sequence>
<keyword evidence="9" id="KW-1185">Reference proteome</keyword>
<protein>
    <submittedName>
        <fullName evidence="8">Glycosyltransferase family 2 protein</fullName>
    </submittedName>
</protein>
<comment type="similarity">
    <text evidence="2">Belongs to the glycosyltransferase 2 family.</text>
</comment>
<keyword evidence="6" id="KW-0812">Transmembrane</keyword>
<keyword evidence="4 8" id="KW-0808">Transferase</keyword>
<feature type="region of interest" description="Disordered" evidence="5">
    <location>
        <begin position="1"/>
        <end position="42"/>
    </location>
</feature>
<feature type="domain" description="Glycosyltransferase 2-like" evidence="7">
    <location>
        <begin position="54"/>
        <end position="167"/>
    </location>
</feature>
<dbReference type="AlphaFoldDB" id="A0A372JTA1"/>
<evidence type="ECO:0000256" key="1">
    <source>
        <dbReference type="ARBA" id="ARBA00004776"/>
    </source>
</evidence>
<reference evidence="8 9" key="1">
    <citation type="submission" date="2018-08" db="EMBL/GenBank/DDBJ databases">
        <title>Actinomadura jelena sp. nov., a novel Actinomycete isolated from soil in Chad.</title>
        <authorList>
            <person name="Shi L."/>
        </authorList>
    </citation>
    <scope>NUCLEOTIDE SEQUENCE [LARGE SCALE GENOMIC DNA]</scope>
    <source>
        <strain evidence="8 9">NEAU-G17</strain>
    </source>
</reference>